<evidence type="ECO:0000313" key="3">
    <source>
        <dbReference type="Proteomes" id="UP001175227"/>
    </source>
</evidence>
<organism evidence="2 3">
    <name type="scientific">Armillaria novae-zelandiae</name>
    <dbReference type="NCBI Taxonomy" id="153914"/>
    <lineage>
        <taxon>Eukaryota</taxon>
        <taxon>Fungi</taxon>
        <taxon>Dikarya</taxon>
        <taxon>Basidiomycota</taxon>
        <taxon>Agaricomycotina</taxon>
        <taxon>Agaricomycetes</taxon>
        <taxon>Agaricomycetidae</taxon>
        <taxon>Agaricales</taxon>
        <taxon>Marasmiineae</taxon>
        <taxon>Physalacriaceae</taxon>
        <taxon>Armillaria</taxon>
    </lineage>
</organism>
<keyword evidence="3" id="KW-1185">Reference proteome</keyword>
<feature type="chain" id="PRO_5041207014" description="Secreted protein" evidence="1">
    <location>
        <begin position="28"/>
        <end position="78"/>
    </location>
</feature>
<dbReference type="Proteomes" id="UP001175227">
    <property type="component" value="Unassembled WGS sequence"/>
</dbReference>
<evidence type="ECO:0000313" key="2">
    <source>
        <dbReference type="EMBL" id="KAK0485001.1"/>
    </source>
</evidence>
<name>A0AA39PJS0_9AGAR</name>
<keyword evidence="1" id="KW-0732">Signal</keyword>
<evidence type="ECO:0008006" key="4">
    <source>
        <dbReference type="Google" id="ProtNLM"/>
    </source>
</evidence>
<comment type="caution">
    <text evidence="2">The sequence shown here is derived from an EMBL/GenBank/DDBJ whole genome shotgun (WGS) entry which is preliminary data.</text>
</comment>
<dbReference type="EMBL" id="JAUEPR010000005">
    <property type="protein sequence ID" value="KAK0485001.1"/>
    <property type="molecule type" value="Genomic_DNA"/>
</dbReference>
<accession>A0AA39PJS0</accession>
<sequence length="78" mass="8877">MAEYFSRNRTPSTLCSLLLFSFVITTGHMSGGHLSETLWMKERPDPLKNAVAAVVYEHLWSDRMERQHGSSITHRLGS</sequence>
<dbReference type="AlphaFoldDB" id="A0AA39PJS0"/>
<reference evidence="2" key="1">
    <citation type="submission" date="2023-06" db="EMBL/GenBank/DDBJ databases">
        <authorList>
            <consortium name="Lawrence Berkeley National Laboratory"/>
            <person name="Ahrendt S."/>
            <person name="Sahu N."/>
            <person name="Indic B."/>
            <person name="Wong-Bajracharya J."/>
            <person name="Merenyi Z."/>
            <person name="Ke H.-M."/>
            <person name="Monk M."/>
            <person name="Kocsube S."/>
            <person name="Drula E."/>
            <person name="Lipzen A."/>
            <person name="Balint B."/>
            <person name="Henrissat B."/>
            <person name="Andreopoulos B."/>
            <person name="Martin F.M."/>
            <person name="Harder C.B."/>
            <person name="Rigling D."/>
            <person name="Ford K.L."/>
            <person name="Foster G.D."/>
            <person name="Pangilinan J."/>
            <person name="Papanicolaou A."/>
            <person name="Barry K."/>
            <person name="LaButti K."/>
            <person name="Viragh M."/>
            <person name="Koriabine M."/>
            <person name="Yan M."/>
            <person name="Riley R."/>
            <person name="Champramary S."/>
            <person name="Plett K.L."/>
            <person name="Tsai I.J."/>
            <person name="Slot J."/>
            <person name="Sipos G."/>
            <person name="Plett J."/>
            <person name="Nagy L.G."/>
            <person name="Grigoriev I.V."/>
        </authorList>
    </citation>
    <scope>NUCLEOTIDE SEQUENCE</scope>
    <source>
        <strain evidence="2">ICMP 16352</strain>
    </source>
</reference>
<feature type="signal peptide" evidence="1">
    <location>
        <begin position="1"/>
        <end position="27"/>
    </location>
</feature>
<proteinExistence type="predicted"/>
<protein>
    <recommendedName>
        <fullName evidence="4">Secreted protein</fullName>
    </recommendedName>
</protein>
<gene>
    <name evidence="2" type="ORF">IW261DRAFT_1459899</name>
</gene>
<evidence type="ECO:0000256" key="1">
    <source>
        <dbReference type="SAM" id="SignalP"/>
    </source>
</evidence>